<accession>A0A6C0YND7</accession>
<evidence type="ECO:0000313" key="7">
    <source>
        <dbReference type="Proteomes" id="UP000503440"/>
    </source>
</evidence>
<feature type="domain" description="CBS" evidence="3">
    <location>
        <begin position="245"/>
        <end position="301"/>
    </location>
</feature>
<evidence type="ECO:0000256" key="1">
    <source>
        <dbReference type="PROSITE-ProRule" id="PRU00703"/>
    </source>
</evidence>
<reference evidence="6 8" key="2">
    <citation type="submission" date="2020-02" db="EMBL/GenBank/DDBJ databases">
        <title>Tigecycline-resistant Acinetobacter species from pigs and migratory birds.</title>
        <authorList>
            <person name="Chen C."/>
            <person name="Sun J."/>
            <person name="Liao X.-P."/>
            <person name="Liu Y.-H."/>
        </authorList>
    </citation>
    <scope>NUCLEOTIDE SEQUENCE [LARGE SCALE GENOMIC DNA]</scope>
    <source>
        <strain evidence="6 8">C15_T</strain>
    </source>
</reference>
<feature type="transmembrane region" description="Helical" evidence="2">
    <location>
        <begin position="51"/>
        <end position="69"/>
    </location>
</feature>
<evidence type="ECO:0000313" key="5">
    <source>
        <dbReference type="EMBL" id="QIC71254.1"/>
    </source>
</evidence>
<dbReference type="Pfam" id="PF00571">
    <property type="entry name" value="CBS"/>
    <property type="match status" value="2"/>
</dbReference>
<dbReference type="InterPro" id="IPR058581">
    <property type="entry name" value="TM_HPP"/>
</dbReference>
<name>A0A6C0YND7_9GAMM</name>
<dbReference type="GeneID" id="69467724"/>
<feature type="transmembrane region" description="Helical" evidence="2">
    <location>
        <begin position="102"/>
        <end position="120"/>
    </location>
</feature>
<dbReference type="EMBL" id="CP044455">
    <property type="protein sequence ID" value="QIC71254.1"/>
    <property type="molecule type" value="Genomic_DNA"/>
</dbReference>
<dbReference type="InterPro" id="IPR000644">
    <property type="entry name" value="CBS_dom"/>
</dbReference>
<dbReference type="Gene3D" id="3.10.580.10">
    <property type="entry name" value="CBS-domain"/>
    <property type="match status" value="2"/>
</dbReference>
<feature type="transmembrane region" description="Helical" evidence="2">
    <location>
        <begin position="25"/>
        <end position="45"/>
    </location>
</feature>
<organism evidence="5 7">
    <name type="scientific">Acinetobacter indicus</name>
    <dbReference type="NCBI Taxonomy" id="756892"/>
    <lineage>
        <taxon>Bacteria</taxon>
        <taxon>Pseudomonadati</taxon>
        <taxon>Pseudomonadota</taxon>
        <taxon>Gammaproteobacteria</taxon>
        <taxon>Moraxellales</taxon>
        <taxon>Moraxellaceae</taxon>
        <taxon>Acinetobacter</taxon>
    </lineage>
</organism>
<dbReference type="EMBL" id="CP048654">
    <property type="protein sequence ID" value="QOW42457.1"/>
    <property type="molecule type" value="Genomic_DNA"/>
</dbReference>
<dbReference type="PANTHER" id="PTHR33741:SF5">
    <property type="entry name" value="TRANSMEMBRANE PROTEIN DDB_G0269096-RELATED"/>
    <property type="match status" value="1"/>
</dbReference>
<dbReference type="Proteomes" id="UP000503440">
    <property type="component" value="Chromosome"/>
</dbReference>
<dbReference type="Proteomes" id="UP001284654">
    <property type="component" value="Unassembled WGS sequence"/>
</dbReference>
<evidence type="ECO:0000313" key="4">
    <source>
        <dbReference type="EMBL" id="MDV4314685.1"/>
    </source>
</evidence>
<reference evidence="5 7" key="1">
    <citation type="submission" date="2019-09" db="EMBL/GenBank/DDBJ databases">
        <title>Non-baumannii Acinetobacter spp. carrying blaNDM-1 isolated in China.</title>
        <authorList>
            <person name="Cui C."/>
            <person name="Chen C."/>
            <person name="Sun J."/>
            <person name="Liu Y."/>
        </authorList>
    </citation>
    <scope>NUCLEOTIDE SEQUENCE [LARGE SCALE GENOMIC DNA]</scope>
    <source>
        <strain evidence="5 7">B18</strain>
    </source>
</reference>
<evidence type="ECO:0000259" key="3">
    <source>
        <dbReference type="PROSITE" id="PS51371"/>
    </source>
</evidence>
<dbReference type="InterPro" id="IPR007065">
    <property type="entry name" value="HPP"/>
</dbReference>
<dbReference type="RefSeq" id="WP_005181952.1">
    <property type="nucleotide sequence ID" value="NZ_CAXNYR010000009.1"/>
</dbReference>
<dbReference type="EMBL" id="JAWJYY010000001">
    <property type="protein sequence ID" value="MDV4314685.1"/>
    <property type="molecule type" value="Genomic_DNA"/>
</dbReference>
<protein>
    <submittedName>
        <fullName evidence="5">HPP family protein</fullName>
    </submittedName>
</protein>
<keyword evidence="2" id="KW-1133">Transmembrane helix</keyword>
<dbReference type="Pfam" id="PF04982">
    <property type="entry name" value="TM_HPP"/>
    <property type="match status" value="1"/>
</dbReference>
<dbReference type="SUPFAM" id="SSF54631">
    <property type="entry name" value="CBS-domain pair"/>
    <property type="match status" value="1"/>
</dbReference>
<keyword evidence="2" id="KW-0472">Membrane</keyword>
<proteinExistence type="predicted"/>
<feature type="transmembrane region" description="Helical" evidence="2">
    <location>
        <begin position="141"/>
        <end position="164"/>
    </location>
</feature>
<gene>
    <name evidence="5" type="ORF">FSC09_12990</name>
    <name evidence="6" type="ORF">G0027_06080</name>
    <name evidence="4" type="ORF">MSG88_02595</name>
</gene>
<evidence type="ECO:0000313" key="6">
    <source>
        <dbReference type="EMBL" id="QOW42457.1"/>
    </source>
</evidence>
<sequence length="376" mass="42314">MFHPQSEWLEILKPNFKLLPLKERLLCGLGALLGLSLSSLISLWILGDINAWYIAPMGASSVLLFAVPASPLAQPWNMVIGNTIAGIIGVTCALYIPNLTEAFSVAVALSIILMMSTDSLHPPSGAVAITAVLGGEAVSELGYLFIFYPVLLNSLLLLLVAMMFNRLTGKQYPHKAQLNLRSQDPTPTQKVTIQPQDIHHVLEHQTELLDISEYDLQKIILEAQYQANARMQDENVQEWRCEDIMTHDVITLQQDDDIQLALDKFKQVNLMSLPVVNAEQQLVGTLALYEVVEWFKHATDVRMSWQHQVKHIMNRKVVTVKPHQSIADLVPYFVERSFNYIPVVEQQQLVGIISRADMIAAMNQRLIWLRSKTTES</sequence>
<reference evidence="4" key="3">
    <citation type="submission" date="2023-10" db="EMBL/GenBank/DDBJ databases">
        <authorList>
            <person name="Sykes E.M.E."/>
            <person name="Khan I.U.H."/>
            <person name="Kumar A."/>
        </authorList>
    </citation>
    <scope>NUCLEOTIDE SEQUENCE</scope>
    <source>
        <strain evidence="4">IK5</strain>
    </source>
</reference>
<dbReference type="Proteomes" id="UP000593812">
    <property type="component" value="Chromosome"/>
</dbReference>
<evidence type="ECO:0000313" key="8">
    <source>
        <dbReference type="Proteomes" id="UP000593812"/>
    </source>
</evidence>
<dbReference type="SMART" id="SM00116">
    <property type="entry name" value="CBS"/>
    <property type="match status" value="2"/>
</dbReference>
<dbReference type="AlphaFoldDB" id="A0A6C0YND7"/>
<evidence type="ECO:0000256" key="2">
    <source>
        <dbReference type="SAM" id="Phobius"/>
    </source>
</evidence>
<dbReference type="InterPro" id="IPR046342">
    <property type="entry name" value="CBS_dom_sf"/>
</dbReference>
<dbReference type="PROSITE" id="PS51371">
    <property type="entry name" value="CBS"/>
    <property type="match status" value="2"/>
</dbReference>
<dbReference type="PANTHER" id="PTHR33741">
    <property type="entry name" value="TRANSMEMBRANE PROTEIN DDB_G0269096-RELATED"/>
    <property type="match status" value="1"/>
</dbReference>
<keyword evidence="2" id="KW-0812">Transmembrane</keyword>
<feature type="domain" description="CBS" evidence="3">
    <location>
        <begin position="313"/>
        <end position="369"/>
    </location>
</feature>
<keyword evidence="1" id="KW-0129">CBS domain</keyword>